<dbReference type="SMART" id="SM00881">
    <property type="entry name" value="CoA_binding"/>
    <property type="match status" value="1"/>
</dbReference>
<sequence>MEKNSIKVFFEPNSVAIIGASPKKENLGRIILDSMQKNYKGRLYVINPNYDEVQGVKSYKSILDIDDEIDIAVIAVDAKKVPDLMLDAGKKGVKGVVIVSGGFAEIDSELGYKLQEEIIEIANKFNMRILGPNCIGIYNSFKGVDTFFLPYERMRRPKSGAISIISQSGALLATLMDWAASKNIGIGKAINFGNKADIDEIDSLEYLGKDEETRVILMYIEGITPGKGYQFVETARKVTSVYRKPIILIKGGKTSRGASAAKSHTASLAGSYEIFKAISKQANIIIANDLEELFDIAKVMSFNLIPKGNRVGIITNSGGHGVIAADTLIENGLSVPEISEKIKEKLKEVFPPRVSLHNPIDFTGDAKSDYYKYVLDLLSENDEVDMFLIIALIQPQTMDLSISNVIFDFSQKHFDKPIAVVTIGAEMGEKLKLMLEEKGVPVFEFPDRASKALAKLYDCRKCSTKRFENCRRISISQESINRAREIIKNALYQNRNKLLENEALDLLNVIGVNTVKYCIVENYDMIKSCIKEINFPVAMKIISEGIIHKSDVGGVILNINNEEELAESYKNIIKNVKYRLPQAKISGVMIQEMAKQGNEIIVGSKFDENFGPIVLFGLGGIYTEVIGDVSMRMSPITDCDAREMIDEIKSVKILEGYRGLEPVDKNAVAEAIMRVGELMLAIPEISEMDINPLIASSLGVKAVDARVILKR</sequence>
<reference evidence="6" key="1">
    <citation type="submission" date="2012-03" db="EMBL/GenBank/DDBJ databases">
        <title>Complete genome of Caldisphaera lagunensis DSM 15908.</title>
        <authorList>
            <person name="Lucas S."/>
            <person name="Copeland A."/>
            <person name="Lapidus A."/>
            <person name="Glavina del Rio T."/>
            <person name="Dalin E."/>
            <person name="Tice H."/>
            <person name="Bruce D."/>
            <person name="Goodwin L."/>
            <person name="Pitluck S."/>
            <person name="Peters L."/>
            <person name="Mikhailova N."/>
            <person name="Teshima H."/>
            <person name="Kyrpides N."/>
            <person name="Mavromatis K."/>
            <person name="Ivanova N."/>
            <person name="Brettin T."/>
            <person name="Detter J.C."/>
            <person name="Han C."/>
            <person name="Larimer F."/>
            <person name="Land M."/>
            <person name="Hauser L."/>
            <person name="Markowitz V."/>
            <person name="Cheng J.-F."/>
            <person name="Hugenholtz P."/>
            <person name="Woyke T."/>
            <person name="Wu D."/>
            <person name="Spring S."/>
            <person name="Schroeder M."/>
            <person name="Brambilla E."/>
            <person name="Klenk H.-P."/>
            <person name="Eisen J.A."/>
        </authorList>
    </citation>
    <scope>NUCLEOTIDE SEQUENCE [LARGE SCALE GENOMIC DNA]</scope>
    <source>
        <strain evidence="6">DSM 15908 / JCM 11604 / IC-154</strain>
    </source>
</reference>
<dbReference type="InterPro" id="IPR051538">
    <property type="entry name" value="Acyl-CoA_Synth/Transferase"/>
</dbReference>
<dbReference type="Pfam" id="PF13380">
    <property type="entry name" value="CoA_binding_2"/>
    <property type="match status" value="1"/>
</dbReference>
<dbReference type="GO" id="GO:0043758">
    <property type="term" value="F:acetate-CoA ligase (ADP-forming) activity"/>
    <property type="evidence" value="ECO:0007669"/>
    <property type="project" value="InterPro"/>
</dbReference>
<protein>
    <submittedName>
        <fullName evidence="5">Acyl-CoA synthetase (NDP forming)</fullName>
    </submittedName>
</protein>
<proteinExistence type="predicted"/>
<dbReference type="KEGG" id="clg:Calag_1184"/>
<dbReference type="Gene3D" id="3.30.1490.20">
    <property type="entry name" value="ATP-grasp fold, A domain"/>
    <property type="match status" value="1"/>
</dbReference>
<name>L0ABU5_CALLD</name>
<dbReference type="SUPFAM" id="SSF56059">
    <property type="entry name" value="Glutathione synthetase ATP-binding domain-like"/>
    <property type="match status" value="1"/>
</dbReference>
<dbReference type="InterPro" id="IPR032875">
    <property type="entry name" value="Succ_CoA_lig_flav_dom"/>
</dbReference>
<dbReference type="EMBL" id="CP003378">
    <property type="protein sequence ID" value="AFZ70904.1"/>
    <property type="molecule type" value="Genomic_DNA"/>
</dbReference>
<dbReference type="GO" id="GO:0005524">
    <property type="term" value="F:ATP binding"/>
    <property type="evidence" value="ECO:0007669"/>
    <property type="project" value="UniProtKB-KW"/>
</dbReference>
<dbReference type="AlphaFoldDB" id="L0ABU5"/>
<dbReference type="SUPFAM" id="SSF52210">
    <property type="entry name" value="Succinyl-CoA synthetase domains"/>
    <property type="match status" value="2"/>
</dbReference>
<dbReference type="Gene3D" id="3.30.470.20">
    <property type="entry name" value="ATP-grasp fold, B domain"/>
    <property type="match status" value="1"/>
</dbReference>
<dbReference type="eggNOG" id="arCOG01338">
    <property type="taxonomic scope" value="Archaea"/>
</dbReference>
<dbReference type="Pfam" id="PF19045">
    <property type="entry name" value="Ligase_CoA_2"/>
    <property type="match status" value="1"/>
</dbReference>
<dbReference type="InParanoid" id="L0ABU5"/>
<dbReference type="eggNOG" id="arCOG01340">
    <property type="taxonomic scope" value="Archaea"/>
</dbReference>
<dbReference type="PANTHER" id="PTHR43334">
    <property type="entry name" value="ACETATE--COA LIGASE [ADP-FORMING]"/>
    <property type="match status" value="1"/>
</dbReference>
<dbReference type="OrthoDB" id="18103at2157"/>
<feature type="domain" description="CoA-binding" evidence="4">
    <location>
        <begin position="9"/>
        <end position="103"/>
    </location>
</feature>
<keyword evidence="1" id="KW-0436">Ligase</keyword>
<dbReference type="InterPro" id="IPR016102">
    <property type="entry name" value="Succinyl-CoA_synth-like"/>
</dbReference>
<dbReference type="RefSeq" id="WP_015232801.1">
    <property type="nucleotide sequence ID" value="NC_019791.1"/>
</dbReference>
<keyword evidence="2" id="KW-0547">Nucleotide-binding</keyword>
<keyword evidence="6" id="KW-1185">Reference proteome</keyword>
<evidence type="ECO:0000256" key="2">
    <source>
        <dbReference type="ARBA" id="ARBA00022741"/>
    </source>
</evidence>
<dbReference type="InterPro" id="IPR043938">
    <property type="entry name" value="Ligase_CoA_dom"/>
</dbReference>
<dbReference type="InterPro" id="IPR036291">
    <property type="entry name" value="NAD(P)-bd_dom_sf"/>
</dbReference>
<evidence type="ECO:0000256" key="1">
    <source>
        <dbReference type="ARBA" id="ARBA00022598"/>
    </source>
</evidence>
<accession>L0ABU5</accession>
<dbReference type="Gene3D" id="3.40.50.720">
    <property type="entry name" value="NAD(P)-binding Rossmann-like Domain"/>
    <property type="match status" value="1"/>
</dbReference>
<dbReference type="FunCoup" id="L0ABU5">
    <property type="interactions" value="46"/>
</dbReference>
<dbReference type="Pfam" id="PF13607">
    <property type="entry name" value="Succ_CoA_lig"/>
    <property type="match status" value="1"/>
</dbReference>
<dbReference type="Proteomes" id="UP000010469">
    <property type="component" value="Chromosome"/>
</dbReference>
<dbReference type="InterPro" id="IPR013815">
    <property type="entry name" value="ATP_grasp_subdomain_1"/>
</dbReference>
<evidence type="ECO:0000256" key="3">
    <source>
        <dbReference type="ARBA" id="ARBA00022840"/>
    </source>
</evidence>
<dbReference type="PANTHER" id="PTHR43334:SF2">
    <property type="entry name" value="ACETATE--COA LIGASE [ADP-FORMING]"/>
    <property type="match status" value="1"/>
</dbReference>
<dbReference type="SUPFAM" id="SSF51735">
    <property type="entry name" value="NAD(P)-binding Rossmann-fold domains"/>
    <property type="match status" value="1"/>
</dbReference>
<dbReference type="Gene3D" id="3.40.50.261">
    <property type="entry name" value="Succinyl-CoA synthetase domains"/>
    <property type="match status" value="2"/>
</dbReference>
<dbReference type="InterPro" id="IPR003781">
    <property type="entry name" value="CoA-bd"/>
</dbReference>
<keyword evidence="3" id="KW-0067">ATP-binding</keyword>
<organism evidence="5 6">
    <name type="scientific">Caldisphaera lagunensis (strain DSM 15908 / JCM 11604 / ANMR 0165 / IC-154)</name>
    <dbReference type="NCBI Taxonomy" id="1056495"/>
    <lineage>
        <taxon>Archaea</taxon>
        <taxon>Thermoproteota</taxon>
        <taxon>Thermoprotei</taxon>
        <taxon>Acidilobales</taxon>
        <taxon>Caldisphaeraceae</taxon>
        <taxon>Caldisphaera</taxon>
    </lineage>
</organism>
<dbReference type="HOGENOM" id="CLU_007415_3_1_2"/>
<evidence type="ECO:0000313" key="5">
    <source>
        <dbReference type="EMBL" id="AFZ70904.1"/>
    </source>
</evidence>
<gene>
    <name evidence="5" type="ordered locus">Calag_1184</name>
</gene>
<dbReference type="Pfam" id="PF13549">
    <property type="entry name" value="ATP-grasp_5"/>
    <property type="match status" value="1"/>
</dbReference>
<dbReference type="STRING" id="1056495.Calag_1184"/>
<evidence type="ECO:0000313" key="6">
    <source>
        <dbReference type="Proteomes" id="UP000010469"/>
    </source>
</evidence>
<dbReference type="FunFam" id="3.30.1490.20:FF:000020">
    <property type="entry name" value="Protein lysine acetyltransferase"/>
    <property type="match status" value="1"/>
</dbReference>
<evidence type="ECO:0000259" key="4">
    <source>
        <dbReference type="SMART" id="SM00881"/>
    </source>
</evidence>
<dbReference type="GeneID" id="14212444"/>